<reference evidence="2 3" key="1">
    <citation type="submission" date="2020-08" db="EMBL/GenBank/DDBJ databases">
        <title>Genomic Encyclopedia of Type Strains, Phase III (KMG-III): the genomes of soil and plant-associated and newly described type strains.</title>
        <authorList>
            <person name="Whitman W."/>
        </authorList>
    </citation>
    <scope>NUCLEOTIDE SEQUENCE [LARGE SCALE GENOMIC DNA]</scope>
    <source>
        <strain evidence="2 3">CECT 3273</strain>
    </source>
</reference>
<name>A0A7W7LZX6_9ACTN</name>
<dbReference type="Pfam" id="PF10025">
    <property type="entry name" value="DUF2267"/>
    <property type="match status" value="1"/>
</dbReference>
<dbReference type="AlphaFoldDB" id="A0A7W7LZX6"/>
<evidence type="ECO:0000313" key="2">
    <source>
        <dbReference type="EMBL" id="MBB4899122.1"/>
    </source>
</evidence>
<proteinExistence type="predicted"/>
<evidence type="ECO:0000256" key="1">
    <source>
        <dbReference type="SAM" id="MobiDB-lite"/>
    </source>
</evidence>
<comment type="caution">
    <text evidence="2">The sequence shown here is derived from an EMBL/GenBank/DDBJ whole genome shotgun (WGS) entry which is preliminary data.</text>
</comment>
<dbReference type="EMBL" id="JACHJI010000005">
    <property type="protein sequence ID" value="MBB4899122.1"/>
    <property type="molecule type" value="Genomic_DNA"/>
</dbReference>
<dbReference type="Gene3D" id="1.10.490.110">
    <property type="entry name" value="Uncharacterized conserved protein DUF2267"/>
    <property type="match status" value="1"/>
</dbReference>
<accession>A0A7W7LZX6</accession>
<dbReference type="InterPro" id="IPR018727">
    <property type="entry name" value="DUF2267"/>
</dbReference>
<organism evidence="2 3">
    <name type="scientific">Streptomyces griseomycini</name>
    <dbReference type="NCBI Taxonomy" id="66895"/>
    <lineage>
        <taxon>Bacteria</taxon>
        <taxon>Bacillati</taxon>
        <taxon>Actinomycetota</taxon>
        <taxon>Actinomycetes</taxon>
        <taxon>Kitasatosporales</taxon>
        <taxon>Streptomycetaceae</taxon>
        <taxon>Streptomyces</taxon>
    </lineage>
</organism>
<keyword evidence="3" id="KW-1185">Reference proteome</keyword>
<gene>
    <name evidence="2" type="ORF">FHS37_003182</name>
</gene>
<dbReference type="RefSeq" id="WP_229889868.1">
    <property type="nucleotide sequence ID" value="NZ_BMTI01000006.1"/>
</dbReference>
<dbReference type="Proteomes" id="UP000579523">
    <property type="component" value="Unassembled WGS sequence"/>
</dbReference>
<feature type="compositionally biased region" description="Basic and acidic residues" evidence="1">
    <location>
        <begin position="1"/>
        <end position="14"/>
    </location>
</feature>
<dbReference type="InterPro" id="IPR038282">
    <property type="entry name" value="DUF2267_sf"/>
</dbReference>
<evidence type="ECO:0000313" key="3">
    <source>
        <dbReference type="Proteomes" id="UP000579523"/>
    </source>
</evidence>
<sequence>MQHHESLARVRELGAYDSQDEAAKITEAVPSVPARRISPGEVEDLASRLPGPL</sequence>
<feature type="region of interest" description="Disordered" evidence="1">
    <location>
        <begin position="1"/>
        <end position="53"/>
    </location>
</feature>
<protein>
    <submittedName>
        <fullName evidence="2">Uncharacterized protein (DUF2267 family)</fullName>
    </submittedName>
</protein>